<reference evidence="2 3" key="1">
    <citation type="submission" date="2024-01" db="EMBL/GenBank/DDBJ databases">
        <title>The genome of the rayed Mediterranean limpet Patella caerulea (Linnaeus, 1758).</title>
        <authorList>
            <person name="Anh-Thu Weber A."/>
            <person name="Halstead-Nussloch G."/>
        </authorList>
    </citation>
    <scope>NUCLEOTIDE SEQUENCE [LARGE SCALE GENOMIC DNA]</scope>
    <source>
        <strain evidence="2">AATW-2023a</strain>
        <tissue evidence="2">Whole specimen</tissue>
    </source>
</reference>
<keyword evidence="1" id="KW-0732">Signal</keyword>
<dbReference type="AlphaFoldDB" id="A0AAN8J8N7"/>
<name>A0AAN8J8N7_PATCE</name>
<sequence>MACLILLISCLMGLTTVIDAKPLKACVSKHGTYESGITFTTRRSGPCVKYTCHDGKVARISEGCEDHKEVCQPLGFEYEHNCSTMRCEVRDGRARFYVFRAGCKDYRGQCHDLKAKFPLHMEGYKYEGCSCDFIDNKFVYMCII</sequence>
<proteinExistence type="predicted"/>
<evidence type="ECO:0000256" key="1">
    <source>
        <dbReference type="SAM" id="SignalP"/>
    </source>
</evidence>
<evidence type="ECO:0000313" key="3">
    <source>
        <dbReference type="Proteomes" id="UP001347796"/>
    </source>
</evidence>
<feature type="signal peptide" evidence="1">
    <location>
        <begin position="1"/>
        <end position="20"/>
    </location>
</feature>
<protein>
    <submittedName>
        <fullName evidence="2">Uncharacterized protein</fullName>
    </submittedName>
</protein>
<evidence type="ECO:0000313" key="2">
    <source>
        <dbReference type="EMBL" id="KAK6171306.1"/>
    </source>
</evidence>
<accession>A0AAN8J8N7</accession>
<dbReference type="Proteomes" id="UP001347796">
    <property type="component" value="Unassembled WGS sequence"/>
</dbReference>
<gene>
    <name evidence="2" type="ORF">SNE40_019523</name>
</gene>
<feature type="chain" id="PRO_5042945385" evidence="1">
    <location>
        <begin position="21"/>
        <end position="144"/>
    </location>
</feature>
<comment type="caution">
    <text evidence="2">The sequence shown here is derived from an EMBL/GenBank/DDBJ whole genome shotgun (WGS) entry which is preliminary data.</text>
</comment>
<organism evidence="2 3">
    <name type="scientific">Patella caerulea</name>
    <name type="common">Rayed Mediterranean limpet</name>
    <dbReference type="NCBI Taxonomy" id="87958"/>
    <lineage>
        <taxon>Eukaryota</taxon>
        <taxon>Metazoa</taxon>
        <taxon>Spiralia</taxon>
        <taxon>Lophotrochozoa</taxon>
        <taxon>Mollusca</taxon>
        <taxon>Gastropoda</taxon>
        <taxon>Patellogastropoda</taxon>
        <taxon>Patelloidea</taxon>
        <taxon>Patellidae</taxon>
        <taxon>Patella</taxon>
    </lineage>
</organism>
<dbReference type="EMBL" id="JAZGQO010000014">
    <property type="protein sequence ID" value="KAK6171306.1"/>
    <property type="molecule type" value="Genomic_DNA"/>
</dbReference>
<keyword evidence="3" id="KW-1185">Reference proteome</keyword>